<reference evidence="4 8" key="3">
    <citation type="submission" date="2018-10" db="EMBL/GenBank/DDBJ databases">
        <title>Cultivation of a novel Methanohalophilus strain from Kebrit Deep of the Red Sea and a genomic comparison of members of the genus Methanohalophilus.</title>
        <authorList>
            <person name="Guan Y."/>
            <person name="Ngugi D.K."/>
            <person name="Stingl U."/>
        </authorList>
    </citation>
    <scope>NUCLEOTIDE SEQUENCE [LARGE SCALE GENOMIC DNA]</scope>
    <source>
        <strain evidence="4 8">DSM 3094</strain>
    </source>
</reference>
<reference evidence="5 7" key="2">
    <citation type="submission" date="2016-10" db="EMBL/GenBank/DDBJ databases">
        <authorList>
            <person name="de Groot N.N."/>
        </authorList>
    </citation>
    <scope>NUCLEOTIDE SEQUENCE [LARGE SCALE GENOMIC DNA]</scope>
    <source>
        <strain evidence="5 7">Z-7982</strain>
    </source>
</reference>
<feature type="transmembrane region" description="Helical" evidence="1">
    <location>
        <begin position="171"/>
        <end position="192"/>
    </location>
</feature>
<dbReference type="GO" id="GO:0080120">
    <property type="term" value="P:CAAX-box protein maturation"/>
    <property type="evidence" value="ECO:0007669"/>
    <property type="project" value="UniProtKB-ARBA"/>
</dbReference>
<dbReference type="Proteomes" id="UP000267921">
    <property type="component" value="Unassembled WGS sequence"/>
</dbReference>
<dbReference type="STRING" id="2177.BHR79_02880"/>
<keyword evidence="1" id="KW-0812">Transmembrane</keyword>
<keyword evidence="4" id="KW-0482">Metalloprotease</keyword>
<dbReference type="EMBL" id="RJJG01000005">
    <property type="protein sequence ID" value="RNI08469.1"/>
    <property type="molecule type" value="Genomic_DNA"/>
</dbReference>
<evidence type="ECO:0000313" key="6">
    <source>
        <dbReference type="Proteomes" id="UP000186879"/>
    </source>
</evidence>
<feature type="transmembrane region" description="Helical" evidence="1">
    <location>
        <begin position="47"/>
        <end position="67"/>
    </location>
</feature>
<keyword evidence="6" id="KW-1185">Reference proteome</keyword>
<evidence type="ECO:0000313" key="4">
    <source>
        <dbReference type="EMBL" id="RNI08469.1"/>
    </source>
</evidence>
<dbReference type="Pfam" id="PF02517">
    <property type="entry name" value="Rce1-like"/>
    <property type="match status" value="1"/>
</dbReference>
<dbReference type="PANTHER" id="PTHR43592">
    <property type="entry name" value="CAAX AMINO TERMINAL PROTEASE"/>
    <property type="match status" value="1"/>
</dbReference>
<dbReference type="AlphaFoldDB" id="A0A1L3Q0Y9"/>
<dbReference type="RefSeq" id="WP_072560979.1">
    <property type="nucleotide sequence ID" value="NZ_CP017921.1"/>
</dbReference>
<dbReference type="KEGG" id="mhaz:BHR79_02880"/>
<dbReference type="GO" id="GO:0004175">
    <property type="term" value="F:endopeptidase activity"/>
    <property type="evidence" value="ECO:0007669"/>
    <property type="project" value="UniProtKB-ARBA"/>
</dbReference>
<evidence type="ECO:0000256" key="1">
    <source>
        <dbReference type="SAM" id="Phobius"/>
    </source>
</evidence>
<dbReference type="PANTHER" id="PTHR43592:SF15">
    <property type="entry name" value="CAAX AMINO TERMINAL PROTEASE FAMILY PROTEIN"/>
    <property type="match status" value="1"/>
</dbReference>
<feature type="domain" description="CAAX prenyl protease 2/Lysostaphin resistance protein A-like" evidence="2">
    <location>
        <begin position="174"/>
        <end position="263"/>
    </location>
</feature>
<feature type="transmembrane region" description="Helical" evidence="1">
    <location>
        <begin position="138"/>
        <end position="159"/>
    </location>
</feature>
<evidence type="ECO:0000313" key="3">
    <source>
        <dbReference type="EMBL" id="APH38536.1"/>
    </source>
</evidence>
<protein>
    <submittedName>
        <fullName evidence="3">CAAX protease family protein</fullName>
    </submittedName>
    <submittedName>
        <fullName evidence="4">CPBP family intramembrane metalloprotease</fullName>
    </submittedName>
</protein>
<feature type="transmembrane region" description="Helical" evidence="1">
    <location>
        <begin position="226"/>
        <end position="245"/>
    </location>
</feature>
<feature type="transmembrane region" description="Helical" evidence="1">
    <location>
        <begin position="252"/>
        <end position="272"/>
    </location>
</feature>
<feature type="transmembrane region" description="Helical" evidence="1">
    <location>
        <begin position="100"/>
        <end position="118"/>
    </location>
</feature>
<dbReference type="EMBL" id="CP017921">
    <property type="protein sequence ID" value="APH38536.1"/>
    <property type="molecule type" value="Genomic_DNA"/>
</dbReference>
<dbReference type="GeneID" id="30582668"/>
<keyword evidence="1" id="KW-0472">Membrane</keyword>
<keyword evidence="4" id="KW-0378">Hydrolase</keyword>
<dbReference type="GO" id="GO:0006508">
    <property type="term" value="P:proteolysis"/>
    <property type="evidence" value="ECO:0007669"/>
    <property type="project" value="UniProtKB-KW"/>
</dbReference>
<evidence type="ECO:0000259" key="2">
    <source>
        <dbReference type="Pfam" id="PF02517"/>
    </source>
</evidence>
<dbReference type="OrthoDB" id="275779at2157"/>
<name>A0A1L3Q0Y9_9EURY</name>
<proteinExistence type="predicted"/>
<keyword evidence="1" id="KW-1133">Transmembrane helix</keyword>
<reference evidence="3 6" key="1">
    <citation type="submission" date="2016-10" db="EMBL/GenBank/DDBJ databases">
        <title>Methanohalophilus halophilus.</title>
        <authorList>
            <person name="L'haridon S."/>
        </authorList>
    </citation>
    <scope>NUCLEOTIDE SEQUENCE [LARGE SCALE GENOMIC DNA]</scope>
    <source>
        <strain evidence="3 6">Z-7982</strain>
    </source>
</reference>
<dbReference type="Proteomes" id="UP000186879">
    <property type="component" value="Chromosome"/>
</dbReference>
<sequence>MTELHPFKNVALPDLSDVQFNRNSAVIMVPILLIMLAEMLLFVEMDYLSICIHVGLIVGLPLASIFFDNRQVTMAFQALLLLPLLRLVNISMPIFFETTLYVFVFIYAPLIIPVYLVAKEQDFTLKAFGFLKANRMWLLYVTLAILVAVAIAQGEYAIIASDYLVPDLSFISILKISLVMVLFVGFVEELIFRYILQTRLVETFGIWPGLIITSLLFGVMHSGYGAPLEVLMTAFAGLILGYMFLRTHSISFVSFTHGFVNVFLFAIIPHLGPGLGLF</sequence>
<dbReference type="InterPro" id="IPR003675">
    <property type="entry name" value="Rce1/LyrA-like_dom"/>
</dbReference>
<keyword evidence="3" id="KW-0645">Protease</keyword>
<dbReference type="GO" id="GO:0008237">
    <property type="term" value="F:metallopeptidase activity"/>
    <property type="evidence" value="ECO:0007669"/>
    <property type="project" value="UniProtKB-KW"/>
</dbReference>
<accession>A0A1L3Q0Y9</accession>
<organism evidence="3 6">
    <name type="scientific">Methanohalophilus halophilus</name>
    <dbReference type="NCBI Taxonomy" id="2177"/>
    <lineage>
        <taxon>Archaea</taxon>
        <taxon>Methanobacteriati</taxon>
        <taxon>Methanobacteriota</taxon>
        <taxon>Stenosarchaea group</taxon>
        <taxon>Methanomicrobia</taxon>
        <taxon>Methanosarcinales</taxon>
        <taxon>Methanosarcinaceae</taxon>
        <taxon>Methanohalophilus</taxon>
    </lineage>
</organism>
<feature type="transmembrane region" description="Helical" evidence="1">
    <location>
        <begin position="204"/>
        <end position="220"/>
    </location>
</feature>
<evidence type="ECO:0000313" key="5">
    <source>
        <dbReference type="EMBL" id="SDW13080.1"/>
    </source>
</evidence>
<evidence type="ECO:0000313" key="7">
    <source>
        <dbReference type="Proteomes" id="UP000198669"/>
    </source>
</evidence>
<dbReference type="EMBL" id="FNMU01000001">
    <property type="protein sequence ID" value="SDW13080.1"/>
    <property type="molecule type" value="Genomic_DNA"/>
</dbReference>
<dbReference type="Proteomes" id="UP000198669">
    <property type="component" value="Unassembled WGS sequence"/>
</dbReference>
<gene>
    <name evidence="3" type="ORF">BHR79_02880</name>
    <name evidence="4" type="ORF">EFE40_08005</name>
    <name evidence="5" type="ORF">SAMN04515625_0404</name>
</gene>
<evidence type="ECO:0000313" key="8">
    <source>
        <dbReference type="Proteomes" id="UP000267921"/>
    </source>
</evidence>
<feature type="transmembrane region" description="Helical" evidence="1">
    <location>
        <begin position="20"/>
        <end position="41"/>
    </location>
</feature>